<dbReference type="InterPro" id="IPR013653">
    <property type="entry name" value="GCN5-like_dom"/>
</dbReference>
<evidence type="ECO:0000259" key="1">
    <source>
        <dbReference type="PROSITE" id="PS51186"/>
    </source>
</evidence>
<gene>
    <name evidence="2" type="ORF">ACA1_384820</name>
</gene>
<dbReference type="InterPro" id="IPR016181">
    <property type="entry name" value="Acyl_CoA_acyltransferase"/>
</dbReference>
<protein>
    <submittedName>
        <fullName evidence="2">N-acetyltransferase-like protein</fullName>
    </submittedName>
</protein>
<organism evidence="2">
    <name type="scientific">Acanthamoeba castellanii</name>
    <name type="common">Amoeba</name>
    <dbReference type="NCBI Taxonomy" id="5755"/>
    <lineage>
        <taxon>Eukaryota</taxon>
        <taxon>Amoebozoa</taxon>
        <taxon>Discosea</taxon>
        <taxon>Longamoebia</taxon>
        <taxon>Centramoebida</taxon>
        <taxon>Acanthamoebidae</taxon>
        <taxon>Acanthamoeba</taxon>
    </lineage>
</organism>
<evidence type="ECO:0000313" key="2">
    <source>
        <dbReference type="EMBL" id="QJQ80342.1"/>
    </source>
</evidence>
<dbReference type="EMBL" id="MT362046">
    <property type="protein sequence ID" value="QJQ80342.1"/>
    <property type="molecule type" value="mRNA"/>
</dbReference>
<proteinExistence type="evidence at transcript level"/>
<dbReference type="SUPFAM" id="SSF55729">
    <property type="entry name" value="Acyl-CoA N-acyltransferases (Nat)"/>
    <property type="match status" value="1"/>
</dbReference>
<dbReference type="Gene3D" id="3.40.630.30">
    <property type="match status" value="1"/>
</dbReference>
<dbReference type="InterPro" id="IPR000182">
    <property type="entry name" value="GNAT_dom"/>
</dbReference>
<keyword evidence="2" id="KW-0808">Transferase</keyword>
<dbReference type="PROSITE" id="PS51186">
    <property type="entry name" value="GNAT"/>
    <property type="match status" value="1"/>
</dbReference>
<feature type="domain" description="N-acetyltransferase" evidence="1">
    <location>
        <begin position="186"/>
        <end position="338"/>
    </location>
</feature>
<accession>A0A6M4EKC9</accession>
<name>A0A6M4EKC9_ACACA</name>
<dbReference type="GO" id="GO:0016747">
    <property type="term" value="F:acyltransferase activity, transferring groups other than amino-acyl groups"/>
    <property type="evidence" value="ECO:0007669"/>
    <property type="project" value="InterPro"/>
</dbReference>
<dbReference type="Pfam" id="PF08445">
    <property type="entry name" value="FR47"/>
    <property type="match status" value="1"/>
</dbReference>
<dbReference type="AlphaFoldDB" id="A0A6M4EKC9"/>
<dbReference type="VEuPathDB" id="AmoebaDB:ACA1_384820"/>
<reference evidence="2" key="1">
    <citation type="journal article" date="2020" name="Pathogens">
        <title>Encystment Induces Down-Regulation of an Acetyltransferase-Like Gene in Acanthamoeba castellanii.</title>
        <authorList>
            <person name="Rolland S."/>
            <person name="Mengue L."/>
            <person name="Noel C."/>
            <person name="Crapart S."/>
            <person name="Mercier A."/>
            <person name="Aucher W."/>
            <person name="Hechard Y."/>
            <person name="Samba-Louaka A."/>
        </authorList>
    </citation>
    <scope>NUCLEOTIDE SEQUENCE</scope>
    <source>
        <strain evidence="2">Neff</strain>
    </source>
</reference>
<sequence>MDCTTDAGAPLVVSRYNDAAAVLSAAQDFFAEDELLTSLPYGILRRLSRTPDLYGAEHYFLSITTPDPARAGSLEEPMSAKSRVVLLAMQTGRWPLAFFVSPRSPEKEVREAVVRLLRHLNESGQAKAVGKVEGQSHHAAVLAALWNATAADACLPPLRVRQHDRFHMCERVVDPSFVIADDDPTLRIKKATEADVELLAAWYQSFRERLHDPTDLDGARRMARSWLDGEEGCAAYLLLRRAEHKGEPETPVSLCLTNRETPHTRTISMVYTPAEHGCKGYATRLVASVTQIALAVKRYCCLFTDLANPHSNYIYYKVGYRTHSEWDTYETGTDAAPS</sequence>